<evidence type="ECO:0000259" key="1">
    <source>
        <dbReference type="Pfam" id="PF03354"/>
    </source>
</evidence>
<dbReference type="Pfam" id="PF03354">
    <property type="entry name" value="TerL_ATPase"/>
    <property type="match status" value="1"/>
</dbReference>
<dbReference type="RefSeq" id="WP_163902242.1">
    <property type="nucleotide sequence ID" value="NZ_AP022599.1"/>
</dbReference>
<organism evidence="3 4">
    <name type="scientific">Mycolicibacterium pulveris</name>
    <name type="common">Mycobacterium pulveris</name>
    <dbReference type="NCBI Taxonomy" id="36813"/>
    <lineage>
        <taxon>Bacteria</taxon>
        <taxon>Bacillati</taxon>
        <taxon>Actinomycetota</taxon>
        <taxon>Actinomycetes</taxon>
        <taxon>Mycobacteriales</taxon>
        <taxon>Mycobacteriaceae</taxon>
        <taxon>Mycolicibacterium</taxon>
    </lineage>
</organism>
<dbReference type="InterPro" id="IPR005021">
    <property type="entry name" value="Terminase_largesu-like"/>
</dbReference>
<dbReference type="PANTHER" id="PTHR41287">
    <property type="match status" value="1"/>
</dbReference>
<gene>
    <name evidence="3" type="ORF">MPUL_34440</name>
</gene>
<evidence type="ECO:0000313" key="4">
    <source>
        <dbReference type="Proteomes" id="UP000467252"/>
    </source>
</evidence>
<dbReference type="Gene3D" id="3.30.420.240">
    <property type="match status" value="1"/>
</dbReference>
<reference evidence="3 4" key="1">
    <citation type="journal article" date="2019" name="Emerg. Microbes Infect.">
        <title>Comprehensive subspecies identification of 175 nontuberculous mycobacteria species based on 7547 genomic profiles.</title>
        <authorList>
            <person name="Matsumoto Y."/>
            <person name="Kinjo T."/>
            <person name="Motooka D."/>
            <person name="Nabeya D."/>
            <person name="Jung N."/>
            <person name="Uechi K."/>
            <person name="Horii T."/>
            <person name="Iida T."/>
            <person name="Fujita J."/>
            <person name="Nakamura S."/>
        </authorList>
    </citation>
    <scope>NUCLEOTIDE SEQUENCE [LARGE SCALE GENOMIC DNA]</scope>
    <source>
        <strain evidence="3 4">JCM 6370</strain>
    </source>
</reference>
<dbReference type="Proteomes" id="UP000467252">
    <property type="component" value="Chromosome"/>
</dbReference>
<dbReference type="InterPro" id="IPR046461">
    <property type="entry name" value="TerL_ATPase"/>
</dbReference>
<dbReference type="Pfam" id="PF20441">
    <property type="entry name" value="TerL_nuclease"/>
    <property type="match status" value="1"/>
</dbReference>
<dbReference type="EMBL" id="AP022599">
    <property type="protein sequence ID" value="BBY82286.1"/>
    <property type="molecule type" value="Genomic_DNA"/>
</dbReference>
<dbReference type="AlphaFoldDB" id="A0A7I7UQ68"/>
<feature type="domain" description="Terminase large subunit-like ATPase" evidence="1">
    <location>
        <begin position="69"/>
        <end position="225"/>
    </location>
</feature>
<feature type="domain" description="Terminase large subunit-like endonuclease" evidence="2">
    <location>
        <begin position="362"/>
        <end position="478"/>
    </location>
</feature>
<dbReference type="InterPro" id="IPR046462">
    <property type="entry name" value="TerL_nuclease"/>
</dbReference>
<evidence type="ECO:0000259" key="2">
    <source>
        <dbReference type="Pfam" id="PF20441"/>
    </source>
</evidence>
<dbReference type="GO" id="GO:0004519">
    <property type="term" value="F:endonuclease activity"/>
    <property type="evidence" value="ECO:0007669"/>
    <property type="project" value="InterPro"/>
</dbReference>
<dbReference type="InterPro" id="IPR027417">
    <property type="entry name" value="P-loop_NTPase"/>
</dbReference>
<evidence type="ECO:0008006" key="5">
    <source>
        <dbReference type="Google" id="ProtNLM"/>
    </source>
</evidence>
<sequence length="491" mass="54608">MALGGNARAKFEDLSEPPWYRWKTKEPVKRAIRFIEAYCRSPKGHGYGKPLKLARFQKEWLAEILAPGVRQAVLQCPRGQGKSTLLAALAVWATFDRYEDGAPQVPVMAMTVGQAKRSVYDVAVAMIQAELELSRRSICYTAISDSRFVVGYNGGVCFPVSHDPDGLQGLDPGPIAVVDEIGFQPIESWSSMVLASGKRSRSVIVAIGTPGLDRDNALWHLREAWLDGKRPPGFSFTEYSAPEELAPYDEKTWRIACPALDAGYQSIDALRVAIETSPLSHFEIFHLGRWVDGTDCWLGPDGRTVWGALESDYQLAPKAPTWVGIDVGIKRDTTAVVYAQRRPDGMLHTVARIWQPTKDERIDLSSVMAFLRELDSHYDLQECAYDPRLFEIPGQMLADEGLPMVEFPQSLERMTPAYVSLYEAIVKGAISHDGNEQYARQILNAIPRPNERGFVLSKNKSRGKIDAAAALAMCHDRAQHPVKPLPKLVCL</sequence>
<name>A0A7I7UQ68_MYCPV</name>
<proteinExistence type="predicted"/>
<dbReference type="PANTHER" id="PTHR41287:SF1">
    <property type="entry name" value="PROTEIN YMFN"/>
    <property type="match status" value="1"/>
</dbReference>
<dbReference type="Gene3D" id="3.40.50.300">
    <property type="entry name" value="P-loop containing nucleotide triphosphate hydrolases"/>
    <property type="match status" value="1"/>
</dbReference>
<protein>
    <recommendedName>
        <fullName evidence="5">Terminase</fullName>
    </recommendedName>
</protein>
<keyword evidence="4" id="KW-1185">Reference proteome</keyword>
<accession>A0A7I7UQ68</accession>
<evidence type="ECO:0000313" key="3">
    <source>
        <dbReference type="EMBL" id="BBY82286.1"/>
    </source>
</evidence>